<evidence type="ECO:0000256" key="14">
    <source>
        <dbReference type="RuleBase" id="RU361172"/>
    </source>
</evidence>
<comment type="pathway">
    <text evidence="1 14">Purine metabolism; IMP biosynthesis via de novo pathway; 5-amino-1-(5-phospho-D-ribosyl)imidazole-4-carboxamide from 5-amino-1-(5-phospho-D-ribosyl)imidazole-4-carboxylate: step 2/2.</text>
</comment>
<organism evidence="16 17">
    <name type="scientific">Methanosalsum zhilinae (strain DSM 4017 / NBRC 107636 / OCM 62 / WeN5)</name>
    <name type="common">Methanohalophilus zhilinae</name>
    <dbReference type="NCBI Taxonomy" id="679901"/>
    <lineage>
        <taxon>Archaea</taxon>
        <taxon>Methanobacteriati</taxon>
        <taxon>Methanobacteriota</taxon>
        <taxon>Stenosarchaea group</taxon>
        <taxon>Methanomicrobia</taxon>
        <taxon>Methanosarcinales</taxon>
        <taxon>Methanosarcinaceae</taxon>
        <taxon>Methanosalsum</taxon>
    </lineage>
</organism>
<dbReference type="EC" id="4.3.2.2" evidence="5 13"/>
<comment type="catalytic activity">
    <reaction evidence="12">
        <text>N(6)-(1,2-dicarboxyethyl)-AMP = fumarate + AMP</text>
        <dbReference type="Rhea" id="RHEA:16853"/>
        <dbReference type="ChEBI" id="CHEBI:29806"/>
        <dbReference type="ChEBI" id="CHEBI:57567"/>
        <dbReference type="ChEBI" id="CHEBI:456215"/>
        <dbReference type="EC" id="4.3.2.2"/>
    </reaction>
    <physiologicalReaction direction="left-to-right" evidence="12">
        <dbReference type="Rhea" id="RHEA:16854"/>
    </physiologicalReaction>
</comment>
<evidence type="ECO:0000256" key="13">
    <source>
        <dbReference type="NCBIfam" id="TIGR00928"/>
    </source>
</evidence>
<evidence type="ECO:0000256" key="8">
    <source>
        <dbReference type="ARBA" id="ARBA00023239"/>
    </source>
</evidence>
<keyword evidence="7 14" id="KW-0658">Purine biosynthesis</keyword>
<dbReference type="GO" id="GO:0005829">
    <property type="term" value="C:cytosol"/>
    <property type="evidence" value="ECO:0007669"/>
    <property type="project" value="TreeGrafter"/>
</dbReference>
<evidence type="ECO:0000256" key="7">
    <source>
        <dbReference type="ARBA" id="ARBA00022755"/>
    </source>
</evidence>
<dbReference type="PRINTS" id="PR00149">
    <property type="entry name" value="FUMRATELYASE"/>
</dbReference>
<dbReference type="Gene3D" id="1.10.40.30">
    <property type="entry name" value="Fumarase/aspartase (C-terminal domain)"/>
    <property type="match status" value="1"/>
</dbReference>
<evidence type="ECO:0000256" key="3">
    <source>
        <dbReference type="ARBA" id="ARBA00008273"/>
    </source>
</evidence>
<keyword evidence="17" id="KW-1185">Reference proteome</keyword>
<dbReference type="STRING" id="679901.Mzhil_0631"/>
<dbReference type="SUPFAM" id="SSF48557">
    <property type="entry name" value="L-aspartase-like"/>
    <property type="match status" value="1"/>
</dbReference>
<accession>F7XQJ6</accession>
<dbReference type="CDD" id="cd01360">
    <property type="entry name" value="Adenylsuccinate_lyase_1"/>
    <property type="match status" value="1"/>
</dbReference>
<dbReference type="InterPro" id="IPR000362">
    <property type="entry name" value="Fumarate_lyase_fam"/>
</dbReference>
<dbReference type="GO" id="GO:0070626">
    <property type="term" value="F:(S)-2-(5-amino-1-(5-phospho-D-ribosyl)imidazole-4-carboxamido) succinate lyase (fumarate-forming) activity"/>
    <property type="evidence" value="ECO:0007669"/>
    <property type="project" value="TreeGrafter"/>
</dbReference>
<comment type="similarity">
    <text evidence="3 14">Belongs to the lyase 1 family. Adenylosuccinate lyase subfamily.</text>
</comment>
<dbReference type="AlphaFoldDB" id="F7XQJ6"/>
<comment type="subunit">
    <text evidence="4">Homotetramer. Residues from neighboring subunits contribute catalytic and substrate-binding residues to each active site.</text>
</comment>
<dbReference type="GeneID" id="10822242"/>
<dbReference type="InterPro" id="IPR020557">
    <property type="entry name" value="Fumarate_lyase_CS"/>
</dbReference>
<protein>
    <recommendedName>
        <fullName evidence="6 13">Adenylosuccinate lyase</fullName>
        <shortName evidence="14">ASL</shortName>
        <ecNumber evidence="5 13">4.3.2.2</ecNumber>
    </recommendedName>
    <alternativeName>
        <fullName evidence="11 14">Adenylosuccinase</fullName>
    </alternativeName>
</protein>
<dbReference type="PRINTS" id="PR00145">
    <property type="entry name" value="ARGSUCLYASE"/>
</dbReference>
<evidence type="ECO:0000256" key="10">
    <source>
        <dbReference type="ARBA" id="ARBA00025012"/>
    </source>
</evidence>
<dbReference type="InterPro" id="IPR024083">
    <property type="entry name" value="Fumarase/histidase_N"/>
</dbReference>
<dbReference type="GO" id="GO:0006189">
    <property type="term" value="P:'de novo' IMP biosynthetic process"/>
    <property type="evidence" value="ECO:0007669"/>
    <property type="project" value="UniProtKB-UniPathway"/>
</dbReference>
<evidence type="ECO:0000256" key="9">
    <source>
        <dbReference type="ARBA" id="ARBA00024477"/>
    </source>
</evidence>
<comment type="catalytic activity">
    <reaction evidence="9">
        <text>(2S)-2-[5-amino-1-(5-phospho-beta-D-ribosyl)imidazole-4-carboxamido]succinate = 5-amino-1-(5-phospho-beta-D-ribosyl)imidazole-4-carboxamide + fumarate</text>
        <dbReference type="Rhea" id="RHEA:23920"/>
        <dbReference type="ChEBI" id="CHEBI:29806"/>
        <dbReference type="ChEBI" id="CHEBI:58443"/>
        <dbReference type="ChEBI" id="CHEBI:58475"/>
        <dbReference type="EC" id="4.3.2.2"/>
    </reaction>
    <physiologicalReaction direction="left-to-right" evidence="9">
        <dbReference type="Rhea" id="RHEA:23921"/>
    </physiologicalReaction>
</comment>
<dbReference type="GO" id="GO:0044208">
    <property type="term" value="P:'de novo' AMP biosynthetic process"/>
    <property type="evidence" value="ECO:0007669"/>
    <property type="project" value="UniProtKB-UniPathway"/>
</dbReference>
<dbReference type="Pfam" id="PF00206">
    <property type="entry name" value="Lyase_1"/>
    <property type="match status" value="1"/>
</dbReference>
<evidence type="ECO:0000256" key="4">
    <source>
        <dbReference type="ARBA" id="ARBA00011668"/>
    </source>
</evidence>
<evidence type="ECO:0000256" key="5">
    <source>
        <dbReference type="ARBA" id="ARBA00012339"/>
    </source>
</evidence>
<dbReference type="SMART" id="SM00998">
    <property type="entry name" value="ADSL_C"/>
    <property type="match status" value="1"/>
</dbReference>
<dbReference type="InterPro" id="IPR008948">
    <property type="entry name" value="L-Aspartase-like"/>
</dbReference>
<dbReference type="HOGENOM" id="CLU_030949_0_1_2"/>
<dbReference type="GO" id="GO:0004018">
    <property type="term" value="F:N6-(1,2-dicarboxyethyl)AMP AMP-lyase (fumarate-forming) activity"/>
    <property type="evidence" value="ECO:0007669"/>
    <property type="project" value="UniProtKB-UniRule"/>
</dbReference>
<dbReference type="FunFam" id="1.10.40.30:FF:000007">
    <property type="entry name" value="Adenylosuccinate lyase"/>
    <property type="match status" value="1"/>
</dbReference>
<dbReference type="UniPathway" id="UPA00074">
    <property type="reaction ID" value="UER00132"/>
</dbReference>
<evidence type="ECO:0000313" key="17">
    <source>
        <dbReference type="Proteomes" id="UP000006622"/>
    </source>
</evidence>
<dbReference type="Gene3D" id="1.10.275.10">
    <property type="entry name" value="Fumarase/aspartase (N-terminal domain)"/>
    <property type="match status" value="1"/>
</dbReference>
<sequence length="447" mass="50156">MAIHPIEYRYGTAEMKYVWEEVNRLDKLLSVEAALAKAEADVALIPSEAADEISKAINSVDLGRVKEIEDEIHHDMMAIVLAISEKCSDDAGKWVHFGATSNDILDTATALQIKDAVNIFEKKLKRLLDVLLKQAIDHKYTVCAGRTHGQIGVPTTYGLKFAIWASEVSRHLERLDQMKPRITVGQMTGAVGTQAAFGKQGITIQKLTMEYLGIAPVDVSNQIIQRDRHAEFVMWMANVVTTLDKIGIAIRTLQRSEIAEIEESFGKNQVGSSTMPHKRNPIKSEQICGLSRIVRSMVEPQLLNNTLWDERDLTNSSCERIVFPEACVLTDHIIKLGIDVISNLRFYPDNIRRNLNLMKGLNMGEAVMIELAKKGVGRQEAHEIVRSCAMKAHETDRHLKDTLLENRTVSIHLSEREISRLVTPDMYIGTAVEQIEILVSKLKPMIE</sequence>
<evidence type="ECO:0000259" key="15">
    <source>
        <dbReference type="SMART" id="SM00998"/>
    </source>
</evidence>
<name>F7XQJ6_METZD</name>
<dbReference type="PANTHER" id="PTHR43172:SF1">
    <property type="entry name" value="ADENYLOSUCCINATE LYASE"/>
    <property type="match status" value="1"/>
</dbReference>
<comment type="pathway">
    <text evidence="2 14">Purine metabolism; AMP biosynthesis via de novo pathway; AMP from IMP: step 2/2.</text>
</comment>
<evidence type="ECO:0000256" key="6">
    <source>
        <dbReference type="ARBA" id="ARBA00017058"/>
    </source>
</evidence>
<dbReference type="UniPathway" id="UPA00075">
    <property type="reaction ID" value="UER00336"/>
</dbReference>
<comment type="function">
    <text evidence="10">Catalyzes two reactions in de novo purine nucleotide biosynthesis. Catalyzes the breakdown of 5-aminoimidazole- (N-succinylocarboxamide) ribotide (SAICAR or 2-[5-amino-1-(5-phospho-beta-D-ribosyl)imidazole-4-carboxamido]succinate) to 5-aminoimidazole-4-carboxamide ribotide (AICAR or 5-amino-1-(5-phospho-beta-D-ribosyl)imidazole-4-carboxamide) and fumarate, and of adenylosuccinate (ADS or N(6)-(1,2-dicarboxyethyl)-AMP) to adenosine monophosphate (AMP) and fumarate.</text>
</comment>
<dbReference type="Pfam" id="PF10397">
    <property type="entry name" value="ADSL_C"/>
    <property type="match status" value="1"/>
</dbReference>
<dbReference type="NCBIfam" id="TIGR00928">
    <property type="entry name" value="purB"/>
    <property type="match status" value="1"/>
</dbReference>
<dbReference type="InterPro" id="IPR022761">
    <property type="entry name" value="Fumarate_lyase_N"/>
</dbReference>
<dbReference type="KEGG" id="mzh:Mzhil_0631"/>
<evidence type="ECO:0000256" key="12">
    <source>
        <dbReference type="ARBA" id="ARBA00049115"/>
    </source>
</evidence>
<dbReference type="PROSITE" id="PS00163">
    <property type="entry name" value="FUMARATE_LYASES"/>
    <property type="match status" value="1"/>
</dbReference>
<evidence type="ECO:0000256" key="2">
    <source>
        <dbReference type="ARBA" id="ARBA00004734"/>
    </source>
</evidence>
<dbReference type="RefSeq" id="WP_013897937.1">
    <property type="nucleotide sequence ID" value="NC_015676.1"/>
</dbReference>
<reference evidence="16" key="1">
    <citation type="submission" date="2010-07" db="EMBL/GenBank/DDBJ databases">
        <title>The complete genome of Methanosalsum zhilinae DSM 4017.</title>
        <authorList>
            <consortium name="US DOE Joint Genome Institute (JGI-PGF)"/>
            <person name="Lucas S."/>
            <person name="Copeland A."/>
            <person name="Lapidus A."/>
            <person name="Glavina del Rio T."/>
            <person name="Dalin E."/>
            <person name="Tice H."/>
            <person name="Bruce D."/>
            <person name="Goodwin L."/>
            <person name="Pitluck S."/>
            <person name="Kyrpides N."/>
            <person name="Mavromatis K."/>
            <person name="Ovchinnikova G."/>
            <person name="Daligault H."/>
            <person name="Detter J.C."/>
            <person name="Han C."/>
            <person name="Tapia R."/>
            <person name="Larimer F."/>
            <person name="Land M."/>
            <person name="Hauser L."/>
            <person name="Markowitz V."/>
            <person name="Cheng J.-F."/>
            <person name="Hugenholtz P."/>
            <person name="Woyke T."/>
            <person name="Wu D."/>
            <person name="Spring S."/>
            <person name="Schueler E."/>
            <person name="Brambilla E."/>
            <person name="Klenk H.-P."/>
            <person name="Eisen J.A."/>
        </authorList>
    </citation>
    <scope>NUCLEOTIDE SEQUENCE</scope>
    <source>
        <strain evidence="16">DSM 4017</strain>
    </source>
</reference>
<evidence type="ECO:0000313" key="16">
    <source>
        <dbReference type="EMBL" id="AEH60498.1"/>
    </source>
</evidence>
<evidence type="ECO:0000256" key="1">
    <source>
        <dbReference type="ARBA" id="ARBA00004706"/>
    </source>
</evidence>
<dbReference type="OrthoDB" id="7033at2157"/>
<keyword evidence="8 14" id="KW-0456">Lyase</keyword>
<dbReference type="PANTHER" id="PTHR43172">
    <property type="entry name" value="ADENYLOSUCCINATE LYASE"/>
    <property type="match status" value="1"/>
</dbReference>
<gene>
    <name evidence="16" type="ordered locus">Mzhil_0631</name>
</gene>
<dbReference type="InterPro" id="IPR019468">
    <property type="entry name" value="AdenyloSucc_lyase_C"/>
</dbReference>
<dbReference type="Gene3D" id="1.20.200.10">
    <property type="entry name" value="Fumarase/aspartase (Central domain)"/>
    <property type="match status" value="1"/>
</dbReference>
<proteinExistence type="inferred from homology"/>
<dbReference type="FunFam" id="1.20.200.10:FF:000008">
    <property type="entry name" value="Adenylosuccinate lyase"/>
    <property type="match status" value="1"/>
</dbReference>
<evidence type="ECO:0000256" key="11">
    <source>
        <dbReference type="ARBA" id="ARBA00030717"/>
    </source>
</evidence>
<feature type="domain" description="Adenylosuccinate lyase C-terminal" evidence="15">
    <location>
        <begin position="359"/>
        <end position="439"/>
    </location>
</feature>
<dbReference type="InterPro" id="IPR004769">
    <property type="entry name" value="Pur_lyase"/>
</dbReference>
<dbReference type="EMBL" id="CP002101">
    <property type="protein sequence ID" value="AEH60498.1"/>
    <property type="molecule type" value="Genomic_DNA"/>
</dbReference>
<dbReference type="Proteomes" id="UP000006622">
    <property type="component" value="Chromosome"/>
</dbReference>